<gene>
    <name evidence="1" type="ORF">Tco_1125295</name>
</gene>
<dbReference type="Proteomes" id="UP001151760">
    <property type="component" value="Unassembled WGS sequence"/>
</dbReference>
<evidence type="ECO:0000313" key="2">
    <source>
        <dbReference type="Proteomes" id="UP001151760"/>
    </source>
</evidence>
<reference evidence="1" key="2">
    <citation type="submission" date="2022-01" db="EMBL/GenBank/DDBJ databases">
        <authorList>
            <person name="Yamashiro T."/>
            <person name="Shiraishi A."/>
            <person name="Satake H."/>
            <person name="Nakayama K."/>
        </authorList>
    </citation>
    <scope>NUCLEOTIDE SEQUENCE</scope>
</reference>
<accession>A0ABQ5J8K5</accession>
<organism evidence="1 2">
    <name type="scientific">Tanacetum coccineum</name>
    <dbReference type="NCBI Taxonomy" id="301880"/>
    <lineage>
        <taxon>Eukaryota</taxon>
        <taxon>Viridiplantae</taxon>
        <taxon>Streptophyta</taxon>
        <taxon>Embryophyta</taxon>
        <taxon>Tracheophyta</taxon>
        <taxon>Spermatophyta</taxon>
        <taxon>Magnoliopsida</taxon>
        <taxon>eudicotyledons</taxon>
        <taxon>Gunneridae</taxon>
        <taxon>Pentapetalae</taxon>
        <taxon>asterids</taxon>
        <taxon>campanulids</taxon>
        <taxon>Asterales</taxon>
        <taxon>Asteraceae</taxon>
        <taxon>Asteroideae</taxon>
        <taxon>Anthemideae</taxon>
        <taxon>Anthemidinae</taxon>
        <taxon>Tanacetum</taxon>
    </lineage>
</organism>
<name>A0ABQ5J8K5_9ASTR</name>
<evidence type="ECO:0000313" key="1">
    <source>
        <dbReference type="EMBL" id="GJU08865.1"/>
    </source>
</evidence>
<keyword evidence="2" id="KW-1185">Reference proteome</keyword>
<dbReference type="EMBL" id="BQNB010021674">
    <property type="protein sequence ID" value="GJU08865.1"/>
    <property type="molecule type" value="Genomic_DNA"/>
</dbReference>
<comment type="caution">
    <text evidence="1">The sequence shown here is derived from an EMBL/GenBank/DDBJ whole genome shotgun (WGS) entry which is preliminary data.</text>
</comment>
<protein>
    <submittedName>
        <fullName evidence="1">Uncharacterized protein</fullName>
    </submittedName>
</protein>
<proteinExistence type="predicted"/>
<sequence length="93" mass="9596">MVGGMAAGWLTEGGDMVQKEVWWSDMRLVRNVVWWLSEVDDSILVMDGSEDGGVVKVGLRVDDGRSAAGGGVVGFGGDEGGLGVVVAAAGCWP</sequence>
<reference evidence="1" key="1">
    <citation type="journal article" date="2022" name="Int. J. Mol. Sci.">
        <title>Draft Genome of Tanacetum Coccineum: Genomic Comparison of Closely Related Tanacetum-Family Plants.</title>
        <authorList>
            <person name="Yamashiro T."/>
            <person name="Shiraishi A."/>
            <person name="Nakayama K."/>
            <person name="Satake H."/>
        </authorList>
    </citation>
    <scope>NUCLEOTIDE SEQUENCE</scope>
</reference>